<feature type="domain" description="HTH LytTR-type" evidence="1">
    <location>
        <begin position="57"/>
        <end position="114"/>
    </location>
</feature>
<dbReference type="InterPro" id="IPR007492">
    <property type="entry name" value="LytTR_DNA-bd_dom"/>
</dbReference>
<proteinExistence type="predicted"/>
<dbReference type="OrthoDB" id="2600703at2"/>
<dbReference type="EMBL" id="SMRT01000008">
    <property type="protein sequence ID" value="TDF96300.1"/>
    <property type="molecule type" value="Genomic_DNA"/>
</dbReference>
<evidence type="ECO:0000313" key="3">
    <source>
        <dbReference type="Proteomes" id="UP000295636"/>
    </source>
</evidence>
<gene>
    <name evidence="2" type="ORF">E1757_18125</name>
</gene>
<keyword evidence="3" id="KW-1185">Reference proteome</keyword>
<evidence type="ECO:0000313" key="2">
    <source>
        <dbReference type="EMBL" id="TDF96300.1"/>
    </source>
</evidence>
<evidence type="ECO:0000259" key="1">
    <source>
        <dbReference type="Pfam" id="PF04397"/>
    </source>
</evidence>
<protein>
    <recommendedName>
        <fullName evidence="1">HTH LytTR-type domain-containing protein</fullName>
    </recommendedName>
</protein>
<dbReference type="GO" id="GO:0003677">
    <property type="term" value="F:DNA binding"/>
    <property type="evidence" value="ECO:0007669"/>
    <property type="project" value="InterPro"/>
</dbReference>
<dbReference type="Proteomes" id="UP000295636">
    <property type="component" value="Unassembled WGS sequence"/>
</dbReference>
<organism evidence="2 3">
    <name type="scientific">Paenibacillus piri</name>
    <dbReference type="NCBI Taxonomy" id="2547395"/>
    <lineage>
        <taxon>Bacteria</taxon>
        <taxon>Bacillati</taxon>
        <taxon>Bacillota</taxon>
        <taxon>Bacilli</taxon>
        <taxon>Bacillales</taxon>
        <taxon>Paenibacillaceae</taxon>
        <taxon>Paenibacillus</taxon>
    </lineage>
</organism>
<reference evidence="2 3" key="1">
    <citation type="submission" date="2019-03" db="EMBL/GenBank/DDBJ databases">
        <title>This is whole genome sequence of Paenibacillus sp MS74 strain.</title>
        <authorList>
            <person name="Trinh H.N."/>
        </authorList>
    </citation>
    <scope>NUCLEOTIDE SEQUENCE [LARGE SCALE GENOMIC DNA]</scope>
    <source>
        <strain evidence="2 3">MS74</strain>
    </source>
</reference>
<accession>A0A4R5KNW4</accession>
<comment type="caution">
    <text evidence="2">The sequence shown here is derived from an EMBL/GenBank/DDBJ whole genome shotgun (WGS) entry which is preliminary data.</text>
</comment>
<dbReference type="Gene3D" id="2.40.50.1020">
    <property type="entry name" value="LytTr DNA-binding domain"/>
    <property type="match status" value="1"/>
</dbReference>
<sequence length="154" mass="18338">MEIFIMSESRFMSRRLTNNCRHIFHKEMEKSTFMDSAPMTVLRKTEYGMQKVIIDLYRDVLYIEQKNERLLYHTENGIYYGIQSLADLEELDDFWKLDGCNVVNMTKIRRIGRHLRVFFTPTPSKESKSASICWMMMKVLGSDIKKKMEENKTS</sequence>
<name>A0A4R5KNW4_9BACL</name>
<dbReference type="Pfam" id="PF04397">
    <property type="entry name" value="LytTR"/>
    <property type="match status" value="1"/>
</dbReference>
<dbReference type="AlphaFoldDB" id="A0A4R5KNW4"/>